<keyword evidence="1" id="KW-0456">Lyase</keyword>
<comment type="caution">
    <text evidence="3">The sequence shown here is derived from an EMBL/GenBank/DDBJ whole genome shotgun (WGS) entry which is preliminary data.</text>
</comment>
<dbReference type="EMBL" id="JACIDN010000002">
    <property type="protein sequence ID" value="MBB3901701.1"/>
    <property type="molecule type" value="Genomic_DNA"/>
</dbReference>
<gene>
    <name evidence="3" type="ORF">GGR33_001187</name>
</gene>
<sequence>MPTGRLTGKARDGVCAGLAPVTGASRHSKQDATTMAEIWFRTGEATVLAAEGQFTDAMPEVLIGSTRGPVGNAFAGMLGQVQGHTRMFVVRDLNQLVRPSTMMTTKVTIHTAEYAELLGGVVQAATGDAIIDCVIEGILPKDGLDELCMIITIWLDERCAKDENLDRKDLYRTNYEATKLAIARAIKGEPTIDELIANRKTVKHYALEDVIDY</sequence>
<reference evidence="3 4" key="1">
    <citation type="submission" date="2020-08" db="EMBL/GenBank/DDBJ databases">
        <title>Genomic Encyclopedia of Type Strains, Phase IV (KMG-IV): sequencing the most valuable type-strain genomes for metagenomic binning, comparative biology and taxonomic classification.</title>
        <authorList>
            <person name="Goeker M."/>
        </authorList>
    </citation>
    <scope>NUCLEOTIDE SEQUENCE [LARGE SCALE GENOMIC DNA]</scope>
    <source>
        <strain evidence="3 4">DSM 24105</strain>
    </source>
</reference>
<dbReference type="Pfam" id="PF08714">
    <property type="entry name" value="Fae"/>
    <property type="match status" value="1"/>
</dbReference>
<dbReference type="GO" id="GO:0016051">
    <property type="term" value="P:carbohydrate biosynthetic process"/>
    <property type="evidence" value="ECO:0007669"/>
    <property type="project" value="InterPro"/>
</dbReference>
<dbReference type="NCBIfam" id="TIGR03126">
    <property type="entry name" value="one_C_fae"/>
    <property type="match status" value="1"/>
</dbReference>
<dbReference type="Gene3D" id="3.30.230.60">
    <property type="entry name" value="Formaldehyde-activating enzyme"/>
    <property type="match status" value="1"/>
</dbReference>
<dbReference type="Proteomes" id="UP000517759">
    <property type="component" value="Unassembled WGS sequence"/>
</dbReference>
<dbReference type="AlphaFoldDB" id="A0A7W6F677"/>
<evidence type="ECO:0000259" key="2">
    <source>
        <dbReference type="Pfam" id="PF08714"/>
    </source>
</evidence>
<evidence type="ECO:0000313" key="4">
    <source>
        <dbReference type="Proteomes" id="UP000517759"/>
    </source>
</evidence>
<dbReference type="InterPro" id="IPR014826">
    <property type="entry name" value="HCHO-activating_enzyme"/>
</dbReference>
<name>A0A7W6F677_9HYPH</name>
<accession>A0A7W6F677</accession>
<feature type="domain" description="Formaldehyde-activating enzyme" evidence="2">
    <location>
        <begin position="42"/>
        <end position="205"/>
    </location>
</feature>
<dbReference type="SUPFAM" id="SSF54211">
    <property type="entry name" value="Ribosomal protein S5 domain 2-like"/>
    <property type="match status" value="1"/>
</dbReference>
<proteinExistence type="predicted"/>
<evidence type="ECO:0000256" key="1">
    <source>
        <dbReference type="ARBA" id="ARBA00023239"/>
    </source>
</evidence>
<dbReference type="InterPro" id="IPR020568">
    <property type="entry name" value="Ribosomal_Su5_D2-typ_SF"/>
</dbReference>
<protein>
    <submittedName>
        <fullName evidence="3">Formaldehyde-activating enzyme</fullName>
    </submittedName>
</protein>
<organism evidence="3 4">
    <name type="scientific">Methylobacterium brachythecii</name>
    <dbReference type="NCBI Taxonomy" id="1176177"/>
    <lineage>
        <taxon>Bacteria</taxon>
        <taxon>Pseudomonadati</taxon>
        <taxon>Pseudomonadota</taxon>
        <taxon>Alphaproteobacteria</taxon>
        <taxon>Hyphomicrobiales</taxon>
        <taxon>Methylobacteriaceae</taxon>
        <taxon>Methylobacterium</taxon>
    </lineage>
</organism>
<evidence type="ECO:0000313" key="3">
    <source>
        <dbReference type="EMBL" id="MBB3901701.1"/>
    </source>
</evidence>
<dbReference type="GO" id="GO:0016840">
    <property type="term" value="F:carbon-nitrogen lyase activity"/>
    <property type="evidence" value="ECO:0007669"/>
    <property type="project" value="InterPro"/>
</dbReference>
<dbReference type="InterPro" id="IPR037075">
    <property type="entry name" value="HCHO-activating_enzyme_sf"/>
</dbReference>